<dbReference type="HOGENOM" id="CLU_575158_0_0_1"/>
<organism evidence="1 2">
    <name type="scientific">Wickerhamomyces ciferrii (strain ATCC 14091 / BCRC 22168 / CBS 111 / JCM 3599 / NBRC 0793 / NRRL Y-1031 F-60-10)</name>
    <name type="common">Yeast</name>
    <name type="synonym">Pichia ciferrii</name>
    <dbReference type="NCBI Taxonomy" id="1206466"/>
    <lineage>
        <taxon>Eukaryota</taxon>
        <taxon>Fungi</taxon>
        <taxon>Dikarya</taxon>
        <taxon>Ascomycota</taxon>
        <taxon>Saccharomycotina</taxon>
        <taxon>Saccharomycetes</taxon>
        <taxon>Phaffomycetales</taxon>
        <taxon>Wickerhamomycetaceae</taxon>
        <taxon>Wickerhamomyces</taxon>
    </lineage>
</organism>
<reference evidence="1 2" key="1">
    <citation type="journal article" date="2012" name="Eukaryot. Cell">
        <title>Draft genome sequence of Wickerhamomyces ciferrii NRRL Y-1031 F-60-10.</title>
        <authorList>
            <person name="Schneider J."/>
            <person name="Andrea H."/>
            <person name="Blom J."/>
            <person name="Jaenicke S."/>
            <person name="Ruckert C."/>
            <person name="Schorsch C."/>
            <person name="Szczepanowski R."/>
            <person name="Farwick M."/>
            <person name="Goesmann A."/>
            <person name="Puhler A."/>
            <person name="Schaffer S."/>
            <person name="Tauch A."/>
            <person name="Kohler T."/>
            <person name="Brinkrolf K."/>
        </authorList>
    </citation>
    <scope>NUCLEOTIDE SEQUENCE [LARGE SCALE GENOMIC DNA]</scope>
    <source>
        <strain evidence="2">ATCC 14091 / BCRC 22168 / CBS 111 / JCM 3599 / NBRC 0793 / NRRL Y-1031 F-60-10</strain>
    </source>
</reference>
<evidence type="ECO:0000313" key="1">
    <source>
        <dbReference type="EMBL" id="CCH42138.1"/>
    </source>
</evidence>
<proteinExistence type="predicted"/>
<protein>
    <recommendedName>
        <fullName evidence="3">Internalin-I</fullName>
    </recommendedName>
</protein>
<dbReference type="AlphaFoldDB" id="K0KLY7"/>
<gene>
    <name evidence="1" type="ORF">BN7_1683</name>
</gene>
<accession>K0KLY7</accession>
<keyword evidence="2" id="KW-1185">Reference proteome</keyword>
<dbReference type="EMBL" id="CAIF01000039">
    <property type="protein sequence ID" value="CCH42138.1"/>
    <property type="molecule type" value="Genomic_DNA"/>
</dbReference>
<evidence type="ECO:0008006" key="3">
    <source>
        <dbReference type="Google" id="ProtNLM"/>
    </source>
</evidence>
<comment type="caution">
    <text evidence="1">The sequence shown here is derived from an EMBL/GenBank/DDBJ whole genome shotgun (WGS) entry which is preliminary data.</text>
</comment>
<evidence type="ECO:0000313" key="2">
    <source>
        <dbReference type="Proteomes" id="UP000009328"/>
    </source>
</evidence>
<dbReference type="Proteomes" id="UP000009328">
    <property type="component" value="Unassembled WGS sequence"/>
</dbReference>
<sequence>MSVPVSINNCDFSSLRLMDLRSVGDLISIKNQEFPLLVAANLRPDIIGHGAGIHLESVSFPKLKYLDLTADKCHITNTKAPSLDFLHLDIACVLPGSDYEFFNQPYSLFIFQNVCEFLKKIDVTKLKYLVTRLLSDDIGFETLIKDLDLSNLESFHVFLSEEYTDLCGELIPFFNGPNLKEFKVDISKDSFDNLGNLSEKLEPSFPNLKRLIISSLRSSFKIRGLVHSSLEDIIITSVDTTYNIFTGHFENLQRFCALVHIFEPLEIGTSQLSLNLSAPNLKELNIEGHSLEVLELFNYKHLKHLQISECDVNELIGAGLELLNTLVLNKNSEIALVNINAPNLKILETQFAPDANIESFKLLVGGERINDTDVITPGVSKLLDYASGIPKNVTTSHAYDLKHFTVSDIERSIGSLKNQEHEIEICGQIKKFRISAAAERDEESDYYTGGWHFTHSIETEREAERLIRAGVRPRV</sequence>
<dbReference type="InParanoid" id="K0KLY7"/>
<name>K0KLY7_WICCF</name>